<organism evidence="1 2">
    <name type="scientific">Desulfonema ishimotonii</name>
    <dbReference type="NCBI Taxonomy" id="45657"/>
    <lineage>
        <taxon>Bacteria</taxon>
        <taxon>Pseudomonadati</taxon>
        <taxon>Thermodesulfobacteriota</taxon>
        <taxon>Desulfobacteria</taxon>
        <taxon>Desulfobacterales</taxon>
        <taxon>Desulfococcaceae</taxon>
        <taxon>Desulfonema</taxon>
    </lineage>
</organism>
<dbReference type="RefSeq" id="WP_124329247.1">
    <property type="nucleotide sequence ID" value="NZ_BEXT01000001.1"/>
</dbReference>
<dbReference type="PANTHER" id="PTHR35866:SF1">
    <property type="entry name" value="YKGJ FAMILY CYSTEINE CLUSTER PROTEIN"/>
    <property type="match status" value="1"/>
</dbReference>
<dbReference type="InterPro" id="IPR005358">
    <property type="entry name" value="Puta_zinc/iron-chelating_dom"/>
</dbReference>
<dbReference type="PANTHER" id="PTHR35866">
    <property type="entry name" value="PUTATIVE-RELATED"/>
    <property type="match status" value="1"/>
</dbReference>
<name>A0A401FYK9_9BACT</name>
<dbReference type="Pfam" id="PF03692">
    <property type="entry name" value="CxxCxxCC"/>
    <property type="match status" value="1"/>
</dbReference>
<reference evidence="2" key="2">
    <citation type="submission" date="2019-01" db="EMBL/GenBank/DDBJ databases">
        <title>Genome sequence of Desulfonema ishimotonii strain Tokyo 01.</title>
        <authorList>
            <person name="Fukui M."/>
        </authorList>
    </citation>
    <scope>NUCLEOTIDE SEQUENCE [LARGE SCALE GENOMIC DNA]</scope>
    <source>
        <strain evidence="2">Tokyo 01</strain>
    </source>
</reference>
<dbReference type="EMBL" id="BEXT01000001">
    <property type="protein sequence ID" value="GBC62033.1"/>
    <property type="molecule type" value="Genomic_DNA"/>
</dbReference>
<keyword evidence="2" id="KW-1185">Reference proteome</keyword>
<gene>
    <name evidence="1" type="ORF">DENIS_2996</name>
</gene>
<comment type="caution">
    <text evidence="1">The sequence shown here is derived from an EMBL/GenBank/DDBJ whole genome shotgun (WGS) entry which is preliminary data.</text>
</comment>
<evidence type="ECO:0000313" key="1">
    <source>
        <dbReference type="EMBL" id="GBC62033.1"/>
    </source>
</evidence>
<proteinExistence type="predicted"/>
<accession>A0A401FYK9</accession>
<protein>
    <submittedName>
        <fullName evidence="1">YkgJ family cysteine cluster protein</fullName>
    </submittedName>
</protein>
<dbReference type="AlphaFoldDB" id="A0A401FYK9"/>
<evidence type="ECO:0000313" key="2">
    <source>
        <dbReference type="Proteomes" id="UP000288096"/>
    </source>
</evidence>
<sequence length="268" mass="31506">MNQTEKMANIQPVRLGLDSTFTFRCHKGVSCFTKCCRGINIVLTPYDIIRLKNRLQLSSDEFLAIYTKPQLFQDTDLPLVTLRLLDDEQESCPFVRDAEGCIIYEDRPTNCRYYPLGVASLAHKEGADDEGFYFFVNEPHCKGFEEEKDWTVREWRRDQGVDIHDEINSGWTDLIVRKRSFPANIKLTEKSKHLFFMVSYNIDKFKQFVFESSFLKRYDIAADVVEKIKTDEIELLKFGLDWLRDTLFDYRNFEVDPEKQTVSVRQKG</sequence>
<reference evidence="2" key="1">
    <citation type="submission" date="2017-11" db="EMBL/GenBank/DDBJ databases">
        <authorList>
            <person name="Watanabe M."/>
            <person name="Kojima H."/>
        </authorList>
    </citation>
    <scope>NUCLEOTIDE SEQUENCE [LARGE SCALE GENOMIC DNA]</scope>
    <source>
        <strain evidence="2">Tokyo 01</strain>
    </source>
</reference>
<dbReference type="Proteomes" id="UP000288096">
    <property type="component" value="Unassembled WGS sequence"/>
</dbReference>
<dbReference type="OrthoDB" id="9810361at2"/>